<name>A0A7H8TIR3_STRCX</name>
<gene>
    <name evidence="1" type="ORF">HUT05_41505</name>
</gene>
<organism evidence="1 2">
    <name type="scientific">Streptomyces chartreusis</name>
    <dbReference type="NCBI Taxonomy" id="1969"/>
    <lineage>
        <taxon>Bacteria</taxon>
        <taxon>Bacillati</taxon>
        <taxon>Actinomycetota</taxon>
        <taxon>Actinomycetes</taxon>
        <taxon>Kitasatosporales</taxon>
        <taxon>Streptomycetaceae</taxon>
        <taxon>Streptomyces</taxon>
    </lineage>
</organism>
<sequence length="187" mass="20557">MCIHGYTWSIPFTNNDGVLIADSLTVCGFVPLQGPGYRPDHTVRLHRGEITARFADSTPIDTNLLEAALAMPRTERRTGLTIPGNVPSDMLMLWLATHLDAGFTRLAVAEDLDTGLLQRPTGWDAATLIRDDSLAHHRTRKLNLDQDGTSLFEFDVHAYGPHAKDLADTLADLVITWDTPPATPAFN</sequence>
<dbReference type="RefSeq" id="WP_176578065.1">
    <property type="nucleotide sequence ID" value="NZ_CBDRGH010000072.1"/>
</dbReference>
<protein>
    <submittedName>
        <fullName evidence="1">Uncharacterized protein</fullName>
    </submittedName>
</protein>
<dbReference type="AlphaFoldDB" id="A0A7H8TIR3"/>
<proteinExistence type="predicted"/>
<reference evidence="1 2" key="1">
    <citation type="submission" date="2020-06" db="EMBL/GenBank/DDBJ databases">
        <title>Genome mining for natural products.</title>
        <authorList>
            <person name="Zhang B."/>
            <person name="Shi J."/>
            <person name="Ge H."/>
        </authorList>
    </citation>
    <scope>NUCLEOTIDE SEQUENCE [LARGE SCALE GENOMIC DNA]</scope>
    <source>
        <strain evidence="1 2">NA02069</strain>
    </source>
</reference>
<dbReference type="EMBL" id="CP056041">
    <property type="protein sequence ID" value="QKZ23275.1"/>
    <property type="molecule type" value="Genomic_DNA"/>
</dbReference>
<evidence type="ECO:0000313" key="1">
    <source>
        <dbReference type="EMBL" id="QKZ23275.1"/>
    </source>
</evidence>
<keyword evidence="2" id="KW-1185">Reference proteome</keyword>
<dbReference type="Proteomes" id="UP000509418">
    <property type="component" value="Chromosome"/>
</dbReference>
<evidence type="ECO:0000313" key="2">
    <source>
        <dbReference type="Proteomes" id="UP000509418"/>
    </source>
</evidence>
<accession>A0A7H8TIR3</accession>